<dbReference type="PANTHER" id="PTHR31125:SF13">
    <property type="entry name" value="PROTEIN, PUTATIVE (DUF1163)-RELATED"/>
    <property type="match status" value="1"/>
</dbReference>
<dbReference type="PANTHER" id="PTHR31125">
    <property type="entry name" value="F20P5.22 PROTEIN-RELATED"/>
    <property type="match status" value="1"/>
</dbReference>
<organism evidence="1 2">
    <name type="scientific">Thlaspi arvense</name>
    <name type="common">Field penny-cress</name>
    <dbReference type="NCBI Taxonomy" id="13288"/>
    <lineage>
        <taxon>Eukaryota</taxon>
        <taxon>Viridiplantae</taxon>
        <taxon>Streptophyta</taxon>
        <taxon>Embryophyta</taxon>
        <taxon>Tracheophyta</taxon>
        <taxon>Spermatophyta</taxon>
        <taxon>Magnoliopsida</taxon>
        <taxon>eudicotyledons</taxon>
        <taxon>Gunneridae</taxon>
        <taxon>Pentapetalae</taxon>
        <taxon>rosids</taxon>
        <taxon>malvids</taxon>
        <taxon>Brassicales</taxon>
        <taxon>Brassicaceae</taxon>
        <taxon>Thlaspideae</taxon>
        <taxon>Thlaspi</taxon>
    </lineage>
</organism>
<dbReference type="InterPro" id="IPR009544">
    <property type="entry name" value="DUF1163"/>
</dbReference>
<feature type="non-terminal residue" evidence="1">
    <location>
        <position position="67"/>
    </location>
</feature>
<protein>
    <submittedName>
        <fullName evidence="1">Uncharacterized protein</fullName>
    </submittedName>
</protein>
<evidence type="ECO:0000313" key="1">
    <source>
        <dbReference type="EMBL" id="CAH2066710.1"/>
    </source>
</evidence>
<accession>A0AAU9SFD7</accession>
<sequence>SFDNVFTVQNLRQTRLSANWDFLVRIPERLPDKFICLQGDLQASLFYKGVTLVTSSKQITEEEEEKN</sequence>
<evidence type="ECO:0000313" key="2">
    <source>
        <dbReference type="Proteomes" id="UP000836841"/>
    </source>
</evidence>
<reference evidence="1 2" key="1">
    <citation type="submission" date="2022-03" db="EMBL/GenBank/DDBJ databases">
        <authorList>
            <person name="Nunn A."/>
            <person name="Chopra R."/>
            <person name="Nunn A."/>
            <person name="Contreras Garrido A."/>
        </authorList>
    </citation>
    <scope>NUCLEOTIDE SEQUENCE [LARGE SCALE GENOMIC DNA]</scope>
</reference>
<dbReference type="EMBL" id="OU466861">
    <property type="protein sequence ID" value="CAH2066710.1"/>
    <property type="molecule type" value="Genomic_DNA"/>
</dbReference>
<name>A0AAU9SFD7_THLAR</name>
<dbReference type="Proteomes" id="UP000836841">
    <property type="component" value="Chromosome 5"/>
</dbReference>
<gene>
    <name evidence="1" type="ORF">TAV2_LOCUS17989</name>
</gene>
<proteinExistence type="predicted"/>
<keyword evidence="2" id="KW-1185">Reference proteome</keyword>
<dbReference type="AlphaFoldDB" id="A0AAU9SFD7"/>
<feature type="non-terminal residue" evidence="1">
    <location>
        <position position="1"/>
    </location>
</feature>